<keyword evidence="6 7" id="KW-0472">Membrane</keyword>
<evidence type="ECO:0000256" key="5">
    <source>
        <dbReference type="ARBA" id="ARBA00022989"/>
    </source>
</evidence>
<comment type="similarity">
    <text evidence="2">Belongs to the bacterial sugar transferase family.</text>
</comment>
<dbReference type="InterPro" id="IPR003362">
    <property type="entry name" value="Bact_transf"/>
</dbReference>
<feature type="transmembrane region" description="Helical" evidence="7">
    <location>
        <begin position="109"/>
        <end position="129"/>
    </location>
</feature>
<evidence type="ECO:0000256" key="4">
    <source>
        <dbReference type="ARBA" id="ARBA00022692"/>
    </source>
</evidence>
<feature type="domain" description="Bacterial sugar transferase" evidence="8">
    <location>
        <begin position="237"/>
        <end position="417"/>
    </location>
</feature>
<dbReference type="EMBL" id="FOGS01000002">
    <property type="protein sequence ID" value="SER75048.1"/>
    <property type="molecule type" value="Genomic_DNA"/>
</dbReference>
<feature type="transmembrane region" description="Helical" evidence="7">
    <location>
        <begin position="82"/>
        <end position="103"/>
    </location>
</feature>
<evidence type="ECO:0000259" key="8">
    <source>
        <dbReference type="Pfam" id="PF02397"/>
    </source>
</evidence>
<feature type="transmembrane region" description="Helical" evidence="7">
    <location>
        <begin position="53"/>
        <end position="70"/>
    </location>
</feature>
<keyword evidence="5 7" id="KW-1133">Transmembrane helix</keyword>
<comment type="subcellular location">
    <subcellularLocation>
        <location evidence="1">Membrane</location>
        <topology evidence="1">Multi-pass membrane protein</topology>
    </subcellularLocation>
</comment>
<evidence type="ECO:0000256" key="2">
    <source>
        <dbReference type="ARBA" id="ARBA00006464"/>
    </source>
</evidence>
<dbReference type="STRING" id="416874.SAMN04487958_102519"/>
<gene>
    <name evidence="9" type="ORF">SAMN04487958_102519</name>
</gene>
<organism evidence="9 10">
    <name type="scientific">Vreelandella subterranea</name>
    <dbReference type="NCBI Taxonomy" id="416874"/>
    <lineage>
        <taxon>Bacteria</taxon>
        <taxon>Pseudomonadati</taxon>
        <taxon>Pseudomonadota</taxon>
        <taxon>Gammaproteobacteria</taxon>
        <taxon>Oceanospirillales</taxon>
        <taxon>Halomonadaceae</taxon>
        <taxon>Vreelandella</taxon>
    </lineage>
</organism>
<keyword evidence="4 7" id="KW-0812">Transmembrane</keyword>
<name>A0A1H9RR85_9GAMM</name>
<dbReference type="Pfam" id="PF02397">
    <property type="entry name" value="Bac_transf"/>
    <property type="match status" value="1"/>
</dbReference>
<proteinExistence type="inferred from homology"/>
<dbReference type="RefSeq" id="WP_092825920.1">
    <property type="nucleotide sequence ID" value="NZ_FOGS01000002.1"/>
</dbReference>
<evidence type="ECO:0000313" key="10">
    <source>
        <dbReference type="Proteomes" id="UP000198505"/>
    </source>
</evidence>
<evidence type="ECO:0000256" key="6">
    <source>
        <dbReference type="ARBA" id="ARBA00023136"/>
    </source>
</evidence>
<evidence type="ECO:0000256" key="7">
    <source>
        <dbReference type="SAM" id="Phobius"/>
    </source>
</evidence>
<dbReference type="NCBIfam" id="TIGR03025">
    <property type="entry name" value="EPS_sugtrans"/>
    <property type="match status" value="1"/>
</dbReference>
<dbReference type="AlphaFoldDB" id="A0A1H9RR85"/>
<evidence type="ECO:0000256" key="1">
    <source>
        <dbReference type="ARBA" id="ARBA00004141"/>
    </source>
</evidence>
<dbReference type="Proteomes" id="UP000198505">
    <property type="component" value="Unassembled WGS sequence"/>
</dbReference>
<evidence type="ECO:0000256" key="3">
    <source>
        <dbReference type="ARBA" id="ARBA00022679"/>
    </source>
</evidence>
<dbReference type="PANTHER" id="PTHR30576:SF0">
    <property type="entry name" value="UNDECAPRENYL-PHOSPHATE N-ACETYLGALACTOSAMINYL 1-PHOSPHATE TRANSFERASE-RELATED"/>
    <property type="match status" value="1"/>
</dbReference>
<evidence type="ECO:0000313" key="9">
    <source>
        <dbReference type="EMBL" id="SER75048.1"/>
    </source>
</evidence>
<dbReference type="PANTHER" id="PTHR30576">
    <property type="entry name" value="COLANIC BIOSYNTHESIS UDP-GLUCOSE LIPID CARRIER TRANSFERASE"/>
    <property type="match status" value="1"/>
</dbReference>
<keyword evidence="3 9" id="KW-0808">Transferase</keyword>
<dbReference type="InterPro" id="IPR017475">
    <property type="entry name" value="EPS_sugar_tfrase"/>
</dbReference>
<dbReference type="GO" id="GO:0016780">
    <property type="term" value="F:phosphotransferase activity, for other substituted phosphate groups"/>
    <property type="evidence" value="ECO:0007669"/>
    <property type="project" value="TreeGrafter"/>
</dbReference>
<feature type="transmembrane region" description="Helical" evidence="7">
    <location>
        <begin position="242"/>
        <end position="263"/>
    </location>
</feature>
<protein>
    <submittedName>
        <fullName evidence="9">Exopolysaccharide biosynthesis polyprenyl glycosylphosphotransferase</fullName>
    </submittedName>
</protein>
<dbReference type="GO" id="GO:0016020">
    <property type="term" value="C:membrane"/>
    <property type="evidence" value="ECO:0007669"/>
    <property type="project" value="UniProtKB-SubCell"/>
</dbReference>
<sequence>MKREYQRRHSRWYEVLLLSLTFHLVVGMSLALLLPSLERWGWGFWHYMPDVRSNTLIAIGLAFTASALTLRRMSRFPGAQLGANIMPTVSIAFLLVVAVLFFTREGYTRQVMLSGYLVSLAWFYMGYFLGRRFRKLKFAVVPFGDASRLSGNANVDLRVLETPEMKGLRVDGVVADLRAQDLPPEWEKFLATCTLCHIPVYHHRQISETISGRVQIDHLSENEFGSLLPPLFYVGFKRVMDFLGAVILLPFLLPVLLGVALLIKRDSPGPVFFMQPRVGYRGRSFNMFKFRSMYHDMSGKDFTLSGKDPRITPLGRILRRYRLDELPQIFNVLRGEMSFIGPRPESESLSEWYEKDVPFFSYRHVVRPGITGWAQVEQGYAAEVEGMKRKLQYDFYYIKHCSLWLDVLIVLKTVRILCTGFGAR</sequence>
<reference evidence="10" key="1">
    <citation type="submission" date="2016-10" db="EMBL/GenBank/DDBJ databases">
        <authorList>
            <person name="Varghese N."/>
            <person name="Submissions S."/>
        </authorList>
    </citation>
    <scope>NUCLEOTIDE SEQUENCE [LARGE SCALE GENOMIC DNA]</scope>
    <source>
        <strain evidence="10">CGMCC 1.6495</strain>
    </source>
</reference>
<keyword evidence="10" id="KW-1185">Reference proteome</keyword>
<feature type="transmembrane region" description="Helical" evidence="7">
    <location>
        <begin position="12"/>
        <end position="33"/>
    </location>
</feature>
<accession>A0A1H9RR85</accession>